<organism evidence="1">
    <name type="scientific">viral metagenome</name>
    <dbReference type="NCBI Taxonomy" id="1070528"/>
    <lineage>
        <taxon>unclassified sequences</taxon>
        <taxon>metagenomes</taxon>
        <taxon>organismal metagenomes</taxon>
    </lineage>
</organism>
<dbReference type="AlphaFoldDB" id="A0A6C0JCB6"/>
<reference evidence="1" key="1">
    <citation type="journal article" date="2020" name="Nature">
        <title>Giant virus diversity and host interactions through global metagenomics.</title>
        <authorList>
            <person name="Schulz F."/>
            <person name="Roux S."/>
            <person name="Paez-Espino D."/>
            <person name="Jungbluth S."/>
            <person name="Walsh D.A."/>
            <person name="Denef V.J."/>
            <person name="McMahon K.D."/>
            <person name="Konstantinidis K.T."/>
            <person name="Eloe-Fadrosh E.A."/>
            <person name="Kyrpides N.C."/>
            <person name="Woyke T."/>
        </authorList>
    </citation>
    <scope>NUCLEOTIDE SEQUENCE</scope>
    <source>
        <strain evidence="1">GVMAG-M-3300026093-6</strain>
    </source>
</reference>
<evidence type="ECO:0000313" key="1">
    <source>
        <dbReference type="EMBL" id="QHU03272.1"/>
    </source>
</evidence>
<dbReference type="EMBL" id="MN740373">
    <property type="protein sequence ID" value="QHU03272.1"/>
    <property type="molecule type" value="Genomic_DNA"/>
</dbReference>
<name>A0A6C0JCB6_9ZZZZ</name>
<accession>A0A6C0JCB6</accession>
<protein>
    <submittedName>
        <fullName evidence="1">Uncharacterized protein</fullName>
    </submittedName>
</protein>
<sequence length="75" mass="8885">MNPQYIMTPQMFKGLCCLRGFNELNGKNYQEHICIIMEDKLDNNQKNKIHECQTEEEALKYLSTIIDFTHNTDFP</sequence>
<proteinExistence type="predicted"/>